<name>A0AAN8GG49_9TELE</name>
<gene>
    <name evidence="1" type="ORF">CesoFtcFv8_025102</name>
</gene>
<organism evidence="1 2">
    <name type="scientific">Champsocephalus esox</name>
    <name type="common">pike icefish</name>
    <dbReference type="NCBI Taxonomy" id="159716"/>
    <lineage>
        <taxon>Eukaryota</taxon>
        <taxon>Metazoa</taxon>
        <taxon>Chordata</taxon>
        <taxon>Craniata</taxon>
        <taxon>Vertebrata</taxon>
        <taxon>Euteleostomi</taxon>
        <taxon>Actinopterygii</taxon>
        <taxon>Neopterygii</taxon>
        <taxon>Teleostei</taxon>
        <taxon>Neoteleostei</taxon>
        <taxon>Acanthomorphata</taxon>
        <taxon>Eupercaria</taxon>
        <taxon>Perciformes</taxon>
        <taxon>Notothenioidei</taxon>
        <taxon>Channichthyidae</taxon>
        <taxon>Champsocephalus</taxon>
    </lineage>
</organism>
<keyword evidence="2" id="KW-1185">Reference proteome</keyword>
<protein>
    <submittedName>
        <fullName evidence="1">Uncharacterized protein</fullName>
    </submittedName>
</protein>
<dbReference type="SUPFAM" id="SSF50978">
    <property type="entry name" value="WD40 repeat-like"/>
    <property type="match status" value="1"/>
</dbReference>
<comment type="caution">
    <text evidence="1">The sequence shown here is derived from an EMBL/GenBank/DDBJ whole genome shotgun (WGS) entry which is preliminary data.</text>
</comment>
<dbReference type="InterPro" id="IPR036322">
    <property type="entry name" value="WD40_repeat_dom_sf"/>
</dbReference>
<evidence type="ECO:0000313" key="2">
    <source>
        <dbReference type="Proteomes" id="UP001335648"/>
    </source>
</evidence>
<evidence type="ECO:0000313" key="1">
    <source>
        <dbReference type="EMBL" id="KAK5877613.1"/>
    </source>
</evidence>
<dbReference type="AlphaFoldDB" id="A0AAN8GG49"/>
<proteinExistence type="predicted"/>
<accession>A0AAN8GG49</accession>
<dbReference type="EMBL" id="JAULUE010002066">
    <property type="protein sequence ID" value="KAK5877613.1"/>
    <property type="molecule type" value="Genomic_DNA"/>
</dbReference>
<dbReference type="Proteomes" id="UP001335648">
    <property type="component" value="Unassembled WGS sequence"/>
</dbReference>
<reference evidence="1 2" key="1">
    <citation type="journal article" date="2023" name="Mol. Biol. Evol.">
        <title>Genomics of Secondarily Temperate Adaptation in the Only Non-Antarctic Icefish.</title>
        <authorList>
            <person name="Rivera-Colon A.G."/>
            <person name="Rayamajhi N."/>
            <person name="Minhas B.F."/>
            <person name="Madrigal G."/>
            <person name="Bilyk K.T."/>
            <person name="Yoon V."/>
            <person name="Hune M."/>
            <person name="Gregory S."/>
            <person name="Cheng C.H.C."/>
            <person name="Catchen J.M."/>
        </authorList>
    </citation>
    <scope>NUCLEOTIDE SEQUENCE [LARGE SCALE GENOMIC DNA]</scope>
    <source>
        <strain evidence="1">JC2023a</strain>
    </source>
</reference>
<sequence>MHHLTVHDNNSDRVERVQSDRRAVCWLQEGSVLASGGQCAGFRRAVCWLQEGSVLASGGQCAGFRRAVCWLQEGSVLASGGQGRLLSCLPLNPALARIVAVSGVSPAGGGL</sequence>